<gene>
    <name evidence="1" type="ORF">SAMN04487818_102438</name>
</gene>
<accession>A0A1H9N0F8</accession>
<dbReference type="Pfam" id="PF21810">
    <property type="entry name" value="DUF6880"/>
    <property type="match status" value="1"/>
</dbReference>
<dbReference type="AlphaFoldDB" id="A0A1H9N0F8"/>
<reference evidence="2" key="1">
    <citation type="submission" date="2016-10" db="EMBL/GenBank/DDBJ databases">
        <authorList>
            <person name="Varghese N."/>
            <person name="Submissions S."/>
        </authorList>
    </citation>
    <scope>NUCLEOTIDE SEQUENCE [LARGE SCALE GENOMIC DNA]</scope>
    <source>
        <strain evidence="2">DSM 44260</strain>
    </source>
</reference>
<evidence type="ECO:0000313" key="2">
    <source>
        <dbReference type="Proteomes" id="UP000199051"/>
    </source>
</evidence>
<protein>
    <submittedName>
        <fullName evidence="1">Uncharacterized protein</fullName>
    </submittedName>
</protein>
<keyword evidence="2" id="KW-1185">Reference proteome</keyword>
<dbReference type="Proteomes" id="UP000199051">
    <property type="component" value="Unassembled WGS sequence"/>
</dbReference>
<proteinExistence type="predicted"/>
<dbReference type="EMBL" id="FOGI01000002">
    <property type="protein sequence ID" value="SER29378.1"/>
    <property type="molecule type" value="Genomic_DNA"/>
</dbReference>
<name>A0A1H9N0F8_9PSEU</name>
<evidence type="ECO:0000313" key="1">
    <source>
        <dbReference type="EMBL" id="SER29378.1"/>
    </source>
</evidence>
<dbReference type="InterPro" id="IPR049245">
    <property type="entry name" value="DUF6880"/>
</dbReference>
<sequence>MDQARLREVVEADDYIDEDGVDAYLSGVREALREVERLIRAGSPNEAIALTEYAITALERVEIDDVDGALVDVLDRAQEIHLDACAAGTPDPAALAESLVTLALDSENGVFVEALPEYGQILGQDGLRRYRELLDREDAVTTSRQRRYVLDVLAERLVGASAY</sequence>
<organism evidence="1 2">
    <name type="scientific">Actinokineospora terrae</name>
    <dbReference type="NCBI Taxonomy" id="155974"/>
    <lineage>
        <taxon>Bacteria</taxon>
        <taxon>Bacillati</taxon>
        <taxon>Actinomycetota</taxon>
        <taxon>Actinomycetes</taxon>
        <taxon>Pseudonocardiales</taxon>
        <taxon>Pseudonocardiaceae</taxon>
        <taxon>Actinokineospora</taxon>
    </lineage>
</organism>
<dbReference type="STRING" id="155974.SAMN04487818_102438"/>